<evidence type="ECO:0000256" key="1">
    <source>
        <dbReference type="ARBA" id="ARBA00037999"/>
    </source>
</evidence>
<dbReference type="GO" id="GO:0008483">
    <property type="term" value="F:transaminase activity"/>
    <property type="evidence" value="ECO:0007669"/>
    <property type="project" value="UniProtKB-KW"/>
</dbReference>
<comment type="similarity">
    <text evidence="1 2">Belongs to the DegT/DnrJ/EryC1 family.</text>
</comment>
<dbReference type="InterPro" id="IPR015424">
    <property type="entry name" value="PyrdxlP-dep_Trfase"/>
</dbReference>
<dbReference type="InterPro" id="IPR000653">
    <property type="entry name" value="DegT/StrS_aminotransferase"/>
</dbReference>
<dbReference type="Proteomes" id="UP001225316">
    <property type="component" value="Unassembled WGS sequence"/>
</dbReference>
<dbReference type="InterPro" id="IPR015421">
    <property type="entry name" value="PyrdxlP-dep_Trfase_major"/>
</dbReference>
<organism evidence="3 4">
    <name type="scientific">Thalassobacterium maritimum</name>
    <dbReference type="NCBI Taxonomy" id="3041265"/>
    <lineage>
        <taxon>Bacteria</taxon>
        <taxon>Pseudomonadati</taxon>
        <taxon>Verrucomicrobiota</taxon>
        <taxon>Opitutia</taxon>
        <taxon>Puniceicoccales</taxon>
        <taxon>Coraliomargaritaceae</taxon>
        <taxon>Thalassobacterium</taxon>
    </lineage>
</organism>
<dbReference type="SUPFAM" id="SSF53383">
    <property type="entry name" value="PLP-dependent transferases"/>
    <property type="match status" value="1"/>
</dbReference>
<dbReference type="RefSeq" id="WP_308949478.1">
    <property type="nucleotide sequence ID" value="NZ_JARXHW010000013.1"/>
</dbReference>
<keyword evidence="2" id="KW-0663">Pyridoxal phosphate</keyword>
<accession>A0ABU1AT56</accession>
<evidence type="ECO:0000313" key="3">
    <source>
        <dbReference type="EMBL" id="MDQ8207343.1"/>
    </source>
</evidence>
<dbReference type="Gene3D" id="3.40.640.10">
    <property type="entry name" value="Type I PLP-dependent aspartate aminotransferase-like (Major domain)"/>
    <property type="match status" value="1"/>
</dbReference>
<dbReference type="CDD" id="cd00616">
    <property type="entry name" value="AHBA_syn"/>
    <property type="match status" value="1"/>
</dbReference>
<dbReference type="PANTHER" id="PTHR30244:SF34">
    <property type="entry name" value="DTDP-4-AMINO-4,6-DIDEOXYGALACTOSE TRANSAMINASE"/>
    <property type="match status" value="1"/>
</dbReference>
<dbReference type="PANTHER" id="PTHR30244">
    <property type="entry name" value="TRANSAMINASE"/>
    <property type="match status" value="1"/>
</dbReference>
<evidence type="ECO:0000256" key="2">
    <source>
        <dbReference type="RuleBase" id="RU004508"/>
    </source>
</evidence>
<dbReference type="EMBL" id="JARXHW010000013">
    <property type="protein sequence ID" value="MDQ8207343.1"/>
    <property type="molecule type" value="Genomic_DNA"/>
</dbReference>
<sequence>MPRIYLSPPDISPRDHASVDAVLTSNWVAPVGPALDAFEAAVAERAQRSHAVALSSGTAALHLALQILGVGPGDAVLCPSLTFAASANPICYQGAEPIFIDSEPRTWNMDPDLLQQALRTHPNIKAVIVVHLYGQCAEMDRILEICEAHKLPLIEDAAEALGASYHGRAAGSMGAFSFFSFNGNKIITTSGGGMLLADDAKLIERARYLATQAREPVAHYEHQAIGYNYRMSNVLAGLGNSQLADLDRRIQTRRAHFDAYHAALAHLPGIEFMPIAEPDAANYWLTCLTIDPAVSGSSRDQALAALAAADIEARPLWKPLHLQPVFKNSAYLGGTFAAQLFERGLCLPSGSNMTIAERQQVIDTLLAALTGAPANS</sequence>
<keyword evidence="4" id="KW-1185">Reference proteome</keyword>
<dbReference type="PIRSF" id="PIRSF000390">
    <property type="entry name" value="PLP_StrS"/>
    <property type="match status" value="1"/>
</dbReference>
<proteinExistence type="inferred from homology"/>
<dbReference type="Gene3D" id="3.90.1150.10">
    <property type="entry name" value="Aspartate Aminotransferase, domain 1"/>
    <property type="match status" value="1"/>
</dbReference>
<dbReference type="InterPro" id="IPR015422">
    <property type="entry name" value="PyrdxlP-dep_Trfase_small"/>
</dbReference>
<reference evidence="3 4" key="1">
    <citation type="submission" date="2023-04" db="EMBL/GenBank/DDBJ databases">
        <title>A novel bacteria isolated from coastal sediment.</title>
        <authorList>
            <person name="Liu X.-J."/>
            <person name="Du Z.-J."/>
        </authorList>
    </citation>
    <scope>NUCLEOTIDE SEQUENCE [LARGE SCALE GENOMIC DNA]</scope>
    <source>
        <strain evidence="3 4">SDUM461003</strain>
    </source>
</reference>
<dbReference type="Pfam" id="PF01041">
    <property type="entry name" value="DegT_DnrJ_EryC1"/>
    <property type="match status" value="1"/>
</dbReference>
<comment type="caution">
    <text evidence="3">The sequence shown here is derived from an EMBL/GenBank/DDBJ whole genome shotgun (WGS) entry which is preliminary data.</text>
</comment>
<evidence type="ECO:0000313" key="4">
    <source>
        <dbReference type="Proteomes" id="UP001225316"/>
    </source>
</evidence>
<gene>
    <name evidence="3" type="ORF">QEH52_07475</name>
</gene>
<protein>
    <submittedName>
        <fullName evidence="3">Aminotransferase class I/II-fold pyridoxal phosphate-dependent enzyme</fullName>
    </submittedName>
</protein>
<keyword evidence="3" id="KW-0032">Aminotransferase</keyword>
<keyword evidence="3" id="KW-0808">Transferase</keyword>
<name>A0ABU1AT56_9BACT</name>